<keyword evidence="4" id="KW-1185">Reference proteome</keyword>
<evidence type="ECO:0000259" key="2">
    <source>
        <dbReference type="Pfam" id="PF00650"/>
    </source>
</evidence>
<dbReference type="AlphaFoldDB" id="A0A8J2LB66"/>
<dbReference type="OrthoDB" id="440711at2759"/>
<keyword evidence="1" id="KW-0812">Transmembrane</keyword>
<organism evidence="3 4">
    <name type="scientific">Allacma fusca</name>
    <dbReference type="NCBI Taxonomy" id="39272"/>
    <lineage>
        <taxon>Eukaryota</taxon>
        <taxon>Metazoa</taxon>
        <taxon>Ecdysozoa</taxon>
        <taxon>Arthropoda</taxon>
        <taxon>Hexapoda</taxon>
        <taxon>Collembola</taxon>
        <taxon>Symphypleona</taxon>
        <taxon>Sminthuridae</taxon>
        <taxon>Allacma</taxon>
    </lineage>
</organism>
<gene>
    <name evidence="3" type="ORF">AFUS01_LOCUS41775</name>
</gene>
<keyword evidence="1" id="KW-1133">Transmembrane helix</keyword>
<dbReference type="InterPro" id="IPR001251">
    <property type="entry name" value="CRAL-TRIO_dom"/>
</dbReference>
<reference evidence="3" key="1">
    <citation type="submission" date="2021-06" db="EMBL/GenBank/DDBJ databases">
        <authorList>
            <person name="Hodson N. C."/>
            <person name="Mongue J. A."/>
            <person name="Jaron S. K."/>
        </authorList>
    </citation>
    <scope>NUCLEOTIDE SEQUENCE</scope>
</reference>
<name>A0A8J2LB66_9HEXA</name>
<evidence type="ECO:0000256" key="1">
    <source>
        <dbReference type="SAM" id="Phobius"/>
    </source>
</evidence>
<feature type="non-terminal residue" evidence="3">
    <location>
        <position position="1"/>
    </location>
</feature>
<protein>
    <recommendedName>
        <fullName evidence="2">CRAL-TRIO domain-containing protein</fullName>
    </recommendedName>
</protein>
<feature type="domain" description="CRAL-TRIO" evidence="2">
    <location>
        <begin position="1"/>
        <end position="60"/>
    </location>
</feature>
<accession>A0A8J2LB66</accession>
<proteinExistence type="predicted"/>
<dbReference type="Proteomes" id="UP000708208">
    <property type="component" value="Unassembled WGS sequence"/>
</dbReference>
<evidence type="ECO:0000313" key="4">
    <source>
        <dbReference type="Proteomes" id="UP000708208"/>
    </source>
</evidence>
<evidence type="ECO:0000313" key="3">
    <source>
        <dbReference type="EMBL" id="CAG7832068.1"/>
    </source>
</evidence>
<feature type="transmembrane region" description="Helical" evidence="1">
    <location>
        <begin position="31"/>
        <end position="52"/>
    </location>
</feature>
<dbReference type="EMBL" id="CAJVCH010563323">
    <property type="protein sequence ID" value="CAG7832068.1"/>
    <property type="molecule type" value="Genomic_DNA"/>
</dbReference>
<feature type="non-terminal residue" evidence="3">
    <location>
        <position position="71"/>
    </location>
</feature>
<comment type="caution">
    <text evidence="3">The sequence shown here is derived from an EMBL/GenBank/DDBJ whole genome shotgun (WGS) entry which is preliminary data.</text>
</comment>
<sequence>VIDMKNLSLKQVTSFKCIQMAMKITQMTSSYFPSIGSKCIIINCPAFIVFLVKIVKPIMERANVSLECYDD</sequence>
<dbReference type="Pfam" id="PF00650">
    <property type="entry name" value="CRAL_TRIO"/>
    <property type="match status" value="1"/>
</dbReference>
<keyword evidence="1" id="KW-0472">Membrane</keyword>